<evidence type="ECO:0000256" key="4">
    <source>
        <dbReference type="ARBA" id="ARBA00023163"/>
    </source>
</evidence>
<dbReference type="Gene3D" id="1.10.10.10">
    <property type="entry name" value="Winged helix-like DNA-binding domain superfamily/Winged helix DNA-binding domain"/>
    <property type="match status" value="1"/>
</dbReference>
<sequence length="342" mass="37936">MDRWREMELFVQIAEQGSLTRAAEAVGLSNAAASRHLSTLEQRVAARLVERNTRRLYLTEVGEAFYQRCKSILADMQDAESMANATAVNPTGDLRITASVSFAMRHIAPILPAFTQRYPQVNVHLMTSNRYYDLIENGIDLAIRTREVESDSTLTIRRLAETRRVLAASPRYLDQYGTPQTVQDLSRHRLLLYTYANRYDELRFTRRGNTVGSTPANARTAAAAASALASAPASSATSDAASTVASITESITVKGLLESNEGQVLVAAALDGLGILVQPKYIIYDEIVAGRLVPVLDDWDLPRLSINLAYPNRQYLPAKTRCFIDFLAAHFDAMEFGRKWST</sequence>
<dbReference type="EMBL" id="JACBYR010000003">
    <property type="protein sequence ID" value="NYE85817.1"/>
    <property type="molecule type" value="Genomic_DNA"/>
</dbReference>
<evidence type="ECO:0000256" key="1">
    <source>
        <dbReference type="ARBA" id="ARBA00009437"/>
    </source>
</evidence>
<dbReference type="Pfam" id="PF00126">
    <property type="entry name" value="HTH_1"/>
    <property type="match status" value="1"/>
</dbReference>
<dbReference type="GO" id="GO:0006351">
    <property type="term" value="P:DNA-templated transcription"/>
    <property type="evidence" value="ECO:0007669"/>
    <property type="project" value="TreeGrafter"/>
</dbReference>
<keyword evidence="2" id="KW-0805">Transcription regulation</keyword>
<name>A0A7Y9LPC9_9BURK</name>
<dbReference type="Pfam" id="PF03466">
    <property type="entry name" value="LysR_substrate"/>
    <property type="match status" value="2"/>
</dbReference>
<dbReference type="RefSeq" id="WP_257022693.1">
    <property type="nucleotide sequence ID" value="NZ_JACBYR010000003.1"/>
</dbReference>
<evidence type="ECO:0000313" key="7">
    <source>
        <dbReference type="Proteomes" id="UP000542125"/>
    </source>
</evidence>
<organism evidence="6 7">
    <name type="scientific">Pigmentiphaga litoralis</name>
    <dbReference type="NCBI Taxonomy" id="516702"/>
    <lineage>
        <taxon>Bacteria</taxon>
        <taxon>Pseudomonadati</taxon>
        <taxon>Pseudomonadota</taxon>
        <taxon>Betaproteobacteria</taxon>
        <taxon>Burkholderiales</taxon>
        <taxon>Alcaligenaceae</taxon>
        <taxon>Pigmentiphaga</taxon>
    </lineage>
</organism>
<dbReference type="PROSITE" id="PS50931">
    <property type="entry name" value="HTH_LYSR"/>
    <property type="match status" value="1"/>
</dbReference>
<dbReference type="InterPro" id="IPR000847">
    <property type="entry name" value="LysR_HTH_N"/>
</dbReference>
<feature type="domain" description="HTH lysR-type" evidence="5">
    <location>
        <begin position="1"/>
        <end position="59"/>
    </location>
</feature>
<dbReference type="CDD" id="cd08422">
    <property type="entry name" value="PBP2_CrgA_like"/>
    <property type="match status" value="1"/>
</dbReference>
<gene>
    <name evidence="6" type="ORF">FHW18_005136</name>
</gene>
<accession>A0A7Y9LPC9</accession>
<dbReference type="FunFam" id="1.10.10.10:FF:000001">
    <property type="entry name" value="LysR family transcriptional regulator"/>
    <property type="match status" value="1"/>
</dbReference>
<dbReference type="InterPro" id="IPR036388">
    <property type="entry name" value="WH-like_DNA-bd_sf"/>
</dbReference>
<dbReference type="AlphaFoldDB" id="A0A7Y9LPC9"/>
<dbReference type="PANTHER" id="PTHR30537:SF5">
    <property type="entry name" value="HTH-TYPE TRANSCRIPTIONAL ACTIVATOR TTDR-RELATED"/>
    <property type="match status" value="1"/>
</dbReference>
<keyword evidence="3 6" id="KW-0238">DNA-binding</keyword>
<protein>
    <submittedName>
        <fullName evidence="6">DNA-binding transcriptional LysR family regulator</fullName>
    </submittedName>
</protein>
<dbReference type="Gene3D" id="3.40.190.290">
    <property type="match status" value="2"/>
</dbReference>
<evidence type="ECO:0000259" key="5">
    <source>
        <dbReference type="PROSITE" id="PS50931"/>
    </source>
</evidence>
<dbReference type="Proteomes" id="UP000542125">
    <property type="component" value="Unassembled WGS sequence"/>
</dbReference>
<evidence type="ECO:0000313" key="6">
    <source>
        <dbReference type="EMBL" id="NYE85817.1"/>
    </source>
</evidence>
<comment type="similarity">
    <text evidence="1">Belongs to the LysR transcriptional regulatory family.</text>
</comment>
<reference evidence="6 7" key="1">
    <citation type="submission" date="2020-07" db="EMBL/GenBank/DDBJ databases">
        <title>Genomic Encyclopedia of Type Strains, Phase IV (KMG-V): Genome sequencing to study the core and pangenomes of soil and plant-associated prokaryotes.</title>
        <authorList>
            <person name="Whitman W."/>
        </authorList>
    </citation>
    <scope>NUCLEOTIDE SEQUENCE [LARGE SCALE GENOMIC DNA]</scope>
    <source>
        <strain evidence="6 7">SAS40</strain>
    </source>
</reference>
<evidence type="ECO:0000256" key="3">
    <source>
        <dbReference type="ARBA" id="ARBA00023125"/>
    </source>
</evidence>
<dbReference type="GO" id="GO:0003700">
    <property type="term" value="F:DNA-binding transcription factor activity"/>
    <property type="evidence" value="ECO:0007669"/>
    <property type="project" value="InterPro"/>
</dbReference>
<dbReference type="InterPro" id="IPR058163">
    <property type="entry name" value="LysR-type_TF_proteobact-type"/>
</dbReference>
<dbReference type="InterPro" id="IPR036390">
    <property type="entry name" value="WH_DNA-bd_sf"/>
</dbReference>
<dbReference type="SUPFAM" id="SSF46785">
    <property type="entry name" value="Winged helix' DNA-binding domain"/>
    <property type="match status" value="1"/>
</dbReference>
<evidence type="ECO:0000256" key="2">
    <source>
        <dbReference type="ARBA" id="ARBA00023015"/>
    </source>
</evidence>
<dbReference type="PANTHER" id="PTHR30537">
    <property type="entry name" value="HTH-TYPE TRANSCRIPTIONAL REGULATOR"/>
    <property type="match status" value="1"/>
</dbReference>
<proteinExistence type="inferred from homology"/>
<dbReference type="SUPFAM" id="SSF53850">
    <property type="entry name" value="Periplasmic binding protein-like II"/>
    <property type="match status" value="2"/>
</dbReference>
<keyword evidence="7" id="KW-1185">Reference proteome</keyword>
<dbReference type="GO" id="GO:0043565">
    <property type="term" value="F:sequence-specific DNA binding"/>
    <property type="evidence" value="ECO:0007669"/>
    <property type="project" value="TreeGrafter"/>
</dbReference>
<dbReference type="InterPro" id="IPR005119">
    <property type="entry name" value="LysR_subst-bd"/>
</dbReference>
<keyword evidence="4" id="KW-0804">Transcription</keyword>
<comment type="caution">
    <text evidence="6">The sequence shown here is derived from an EMBL/GenBank/DDBJ whole genome shotgun (WGS) entry which is preliminary data.</text>
</comment>